<dbReference type="Proteomes" id="UP001432380">
    <property type="component" value="Segment"/>
</dbReference>
<organism evidence="1 2">
    <name type="scientific">Burkholderia phage vB_BpP_HN02</name>
    <dbReference type="NCBI Taxonomy" id="3116925"/>
    <lineage>
        <taxon>Viruses</taxon>
        <taxon>Duplodnaviria</taxon>
        <taxon>Heunggongvirae</taxon>
        <taxon>Uroviricota</taxon>
        <taxon>Caudoviricetes</taxon>
        <taxon>Schitoviridae</taxon>
    </lineage>
</organism>
<reference evidence="1" key="1">
    <citation type="submission" date="2024-01" db="EMBL/GenBank/DDBJ databases">
        <authorList>
            <person name="Zhu Q."/>
        </authorList>
    </citation>
    <scope>NUCLEOTIDE SEQUENCE</scope>
</reference>
<proteinExistence type="predicted"/>
<dbReference type="EMBL" id="PP079243">
    <property type="protein sequence ID" value="WVK89951.1"/>
    <property type="molecule type" value="Genomic_DNA"/>
</dbReference>
<protein>
    <submittedName>
        <fullName evidence="1">Uncharacterized protein</fullName>
    </submittedName>
</protein>
<sequence length="80" mass="8858">MMTTLQLGQRGILANKNGTLMCATVLSLGSNYDAYRIDDQKTPKRVPKGTKTYKFFVGESAVVDASIWIHTRGVKELDHA</sequence>
<accession>A0AAX4JGZ9</accession>
<evidence type="ECO:0000313" key="2">
    <source>
        <dbReference type="Proteomes" id="UP001432380"/>
    </source>
</evidence>
<evidence type="ECO:0000313" key="1">
    <source>
        <dbReference type="EMBL" id="WVK89951.1"/>
    </source>
</evidence>
<name>A0AAX4JGZ9_9CAUD</name>